<dbReference type="GO" id="GO:0010073">
    <property type="term" value="P:meristem maintenance"/>
    <property type="evidence" value="ECO:0007669"/>
    <property type="project" value="InterPro"/>
</dbReference>
<dbReference type="OrthoDB" id="593744at2759"/>
<reference evidence="2 3" key="1">
    <citation type="journal article" date="2021" name="Plant Biotechnol. J.">
        <title>Multi-omics assisted identification of the key and species-specific regulatory components of drought-tolerant mechanisms in Gossypium stocksii.</title>
        <authorList>
            <person name="Yu D."/>
            <person name="Ke L."/>
            <person name="Zhang D."/>
            <person name="Wu Y."/>
            <person name="Sun Y."/>
            <person name="Mei J."/>
            <person name="Sun J."/>
            <person name="Sun Y."/>
        </authorList>
    </citation>
    <scope>NUCLEOTIDE SEQUENCE [LARGE SCALE GENOMIC DNA]</scope>
    <source>
        <strain evidence="3">cv. E1</strain>
        <tissue evidence="2">Leaf</tissue>
    </source>
</reference>
<evidence type="ECO:0000313" key="3">
    <source>
        <dbReference type="Proteomes" id="UP000828251"/>
    </source>
</evidence>
<feature type="domain" description="Aminotransferase-like plant mobile" evidence="1">
    <location>
        <begin position="94"/>
        <end position="437"/>
    </location>
</feature>
<name>A0A9D3VVT7_9ROSI</name>
<dbReference type="AlphaFoldDB" id="A0A9D3VVT7"/>
<evidence type="ECO:0000259" key="1">
    <source>
        <dbReference type="Pfam" id="PF10536"/>
    </source>
</evidence>
<dbReference type="Proteomes" id="UP000828251">
    <property type="component" value="Unassembled WGS sequence"/>
</dbReference>
<dbReference type="PANTHER" id="PTHR46033">
    <property type="entry name" value="PROTEIN MAIN-LIKE 2"/>
    <property type="match status" value="1"/>
</dbReference>
<sequence>MASTRVPPRTTDDHRAPPNTFDNCCSLSTTTDHSMDPNPNVLLNDNDHIAANVNKDLYRIVRPRLHDPGYFPDQRVLPYLNIAGFGVDAYIQIFDLRADLISALVERWHPKTHTFHLPCGEVTITLQDVAVQLGLSINGEAVTGLGKVPDPWGTCERLLGRVPPNDEEGRLTHIKFNWLKQNFRHLPSNPTQIDIIYVARAFILQLIGGILLPDVNQNKISIIYLLLLEDLEHAGRFSWGSAVLAFLYRELCRATKLSTKTMGGCCLLLQSWALYRMPFLASVSHQPYVWPLVNRWATAPGIGRSFAIPMNRMMIETHSGDAFIWMPYSEEHITALIPAWVTEQQQLFVSNVPLIHFYMVEWHDGGRVLRQVGCAQPIPNPPVDFEWIKKGSGRDAINWAQKREPYIFLWNMRHSRRPPLYVLGGGFSPTPEYAAWYMSYRKLFIFQGQYMLIQKDAQPDSSRWQPRNTQPRNN</sequence>
<dbReference type="Pfam" id="PF10536">
    <property type="entry name" value="PMD"/>
    <property type="match status" value="1"/>
</dbReference>
<organism evidence="2 3">
    <name type="scientific">Gossypium stocksii</name>
    <dbReference type="NCBI Taxonomy" id="47602"/>
    <lineage>
        <taxon>Eukaryota</taxon>
        <taxon>Viridiplantae</taxon>
        <taxon>Streptophyta</taxon>
        <taxon>Embryophyta</taxon>
        <taxon>Tracheophyta</taxon>
        <taxon>Spermatophyta</taxon>
        <taxon>Magnoliopsida</taxon>
        <taxon>eudicotyledons</taxon>
        <taxon>Gunneridae</taxon>
        <taxon>Pentapetalae</taxon>
        <taxon>rosids</taxon>
        <taxon>malvids</taxon>
        <taxon>Malvales</taxon>
        <taxon>Malvaceae</taxon>
        <taxon>Malvoideae</taxon>
        <taxon>Gossypium</taxon>
    </lineage>
</organism>
<dbReference type="InterPro" id="IPR044824">
    <property type="entry name" value="MAIN-like"/>
</dbReference>
<comment type="caution">
    <text evidence="2">The sequence shown here is derived from an EMBL/GenBank/DDBJ whole genome shotgun (WGS) entry which is preliminary data.</text>
</comment>
<dbReference type="PANTHER" id="PTHR46033:SF8">
    <property type="entry name" value="PROTEIN MAINTENANCE OF MERISTEMS-LIKE"/>
    <property type="match status" value="1"/>
</dbReference>
<accession>A0A9D3VVT7</accession>
<dbReference type="InterPro" id="IPR019557">
    <property type="entry name" value="AminoTfrase-like_pln_mobile"/>
</dbReference>
<proteinExistence type="predicted"/>
<protein>
    <recommendedName>
        <fullName evidence="1">Aminotransferase-like plant mobile domain-containing protein</fullName>
    </recommendedName>
</protein>
<keyword evidence="3" id="KW-1185">Reference proteome</keyword>
<dbReference type="EMBL" id="JAIQCV010000005">
    <property type="protein sequence ID" value="KAH1098033.1"/>
    <property type="molecule type" value="Genomic_DNA"/>
</dbReference>
<gene>
    <name evidence="2" type="ORF">J1N35_014954</name>
</gene>
<evidence type="ECO:0000313" key="2">
    <source>
        <dbReference type="EMBL" id="KAH1098033.1"/>
    </source>
</evidence>